<evidence type="ECO:0000256" key="1">
    <source>
        <dbReference type="SAM" id="MobiDB-lite"/>
    </source>
</evidence>
<keyword evidence="4" id="KW-1185">Reference proteome</keyword>
<feature type="region of interest" description="Disordered" evidence="1">
    <location>
        <begin position="42"/>
        <end position="95"/>
    </location>
</feature>
<feature type="compositionally biased region" description="Basic and acidic residues" evidence="1">
    <location>
        <begin position="43"/>
        <end position="53"/>
    </location>
</feature>
<reference evidence="3 4" key="1">
    <citation type="submission" date="2019-07" db="EMBL/GenBank/DDBJ databases">
        <title>The pathways for chlorine oxyanion respiration interact through the shared metabolite chlorate.</title>
        <authorList>
            <person name="Barnum T.P."/>
            <person name="Cheng Y."/>
            <person name="Hill K.A."/>
            <person name="Lucas L.N."/>
            <person name="Carlson H.K."/>
            <person name="Coates J.D."/>
        </authorList>
    </citation>
    <scope>NUCLEOTIDE SEQUENCE [LARGE SCALE GENOMIC DNA]</scope>
    <source>
        <strain evidence="3 4">SFB-3</strain>
    </source>
</reference>
<sequence>MPMKCVLVLAAALISPLALADVYKCVETDPATGQKRVTYTNSRDAKDCERLSRDLPVSSVPGTSTGKAPAASPSSGSFPKVSSDDQRARDADRRKLLETELATEEASLEAARKALDEADAVRYGNERNYQKKLDRLKPFQDAVAQHERNIEALKKELSNLR</sequence>
<proteinExistence type="predicted"/>
<accession>A0A557QIH3</accession>
<feature type="compositionally biased region" description="Low complexity" evidence="1">
    <location>
        <begin position="63"/>
        <end position="81"/>
    </location>
</feature>
<dbReference type="EMBL" id="VMNK01000016">
    <property type="protein sequence ID" value="TVO52695.1"/>
    <property type="molecule type" value="Genomic_DNA"/>
</dbReference>
<dbReference type="OrthoDB" id="5298561at2"/>
<keyword evidence="2" id="KW-0732">Signal</keyword>
<dbReference type="Proteomes" id="UP000319502">
    <property type="component" value="Unassembled WGS sequence"/>
</dbReference>
<dbReference type="AlphaFoldDB" id="A0A557QIH3"/>
<comment type="caution">
    <text evidence="3">The sequence shown here is derived from an EMBL/GenBank/DDBJ whole genome shotgun (WGS) entry which is preliminary data.</text>
</comment>
<evidence type="ECO:0000256" key="2">
    <source>
        <dbReference type="SAM" id="SignalP"/>
    </source>
</evidence>
<protein>
    <submittedName>
        <fullName evidence="3">DUF4124 domain-containing protein</fullName>
    </submittedName>
</protein>
<feature type="chain" id="PRO_5021761095" evidence="2">
    <location>
        <begin position="21"/>
        <end position="161"/>
    </location>
</feature>
<evidence type="ECO:0000313" key="4">
    <source>
        <dbReference type="Proteomes" id="UP000319502"/>
    </source>
</evidence>
<name>A0A557QIH3_9RHOO</name>
<feature type="compositionally biased region" description="Basic and acidic residues" evidence="1">
    <location>
        <begin position="82"/>
        <end position="95"/>
    </location>
</feature>
<feature type="signal peptide" evidence="2">
    <location>
        <begin position="1"/>
        <end position="20"/>
    </location>
</feature>
<gene>
    <name evidence="3" type="ORF">FHP91_17320</name>
</gene>
<organism evidence="3 4">
    <name type="scientific">Denitromonas halophila</name>
    <dbReference type="NCBI Taxonomy" id="1629404"/>
    <lineage>
        <taxon>Bacteria</taxon>
        <taxon>Pseudomonadati</taxon>
        <taxon>Pseudomonadota</taxon>
        <taxon>Betaproteobacteria</taxon>
        <taxon>Rhodocyclales</taxon>
        <taxon>Zoogloeaceae</taxon>
        <taxon>Denitromonas</taxon>
    </lineage>
</organism>
<evidence type="ECO:0000313" key="3">
    <source>
        <dbReference type="EMBL" id="TVO52695.1"/>
    </source>
</evidence>